<dbReference type="EMBL" id="VBOY01000038">
    <property type="protein sequence ID" value="TMQ67497.1"/>
    <property type="molecule type" value="Genomic_DNA"/>
</dbReference>
<dbReference type="PANTHER" id="PTHR45947">
    <property type="entry name" value="SULFOQUINOVOSYL TRANSFERASE SQD2"/>
    <property type="match status" value="1"/>
</dbReference>
<dbReference type="AlphaFoldDB" id="A0A538TV42"/>
<comment type="caution">
    <text evidence="2">The sequence shown here is derived from an EMBL/GenBank/DDBJ whole genome shotgun (WGS) entry which is preliminary data.</text>
</comment>
<dbReference type="PANTHER" id="PTHR45947:SF14">
    <property type="entry name" value="SLL1723 PROTEIN"/>
    <property type="match status" value="1"/>
</dbReference>
<reference evidence="2 3" key="1">
    <citation type="journal article" date="2019" name="Nat. Microbiol.">
        <title>Mediterranean grassland soil C-N compound turnover is dependent on rainfall and depth, and is mediated by genomically divergent microorganisms.</title>
        <authorList>
            <person name="Diamond S."/>
            <person name="Andeer P.F."/>
            <person name="Li Z."/>
            <person name="Crits-Christoph A."/>
            <person name="Burstein D."/>
            <person name="Anantharaman K."/>
            <person name="Lane K.R."/>
            <person name="Thomas B.C."/>
            <person name="Pan C."/>
            <person name="Northen T.R."/>
            <person name="Banfield J.F."/>
        </authorList>
    </citation>
    <scope>NUCLEOTIDE SEQUENCE [LARGE SCALE GENOMIC DNA]</scope>
    <source>
        <strain evidence="2">WS_8</strain>
    </source>
</reference>
<gene>
    <name evidence="2" type="ORF">E6K78_04680</name>
</gene>
<evidence type="ECO:0000259" key="1">
    <source>
        <dbReference type="Pfam" id="PF13439"/>
    </source>
</evidence>
<dbReference type="Pfam" id="PF13439">
    <property type="entry name" value="Glyco_transf_4"/>
    <property type="match status" value="1"/>
</dbReference>
<dbReference type="SUPFAM" id="SSF53756">
    <property type="entry name" value="UDP-Glycosyltransferase/glycogen phosphorylase"/>
    <property type="match status" value="1"/>
</dbReference>
<organism evidence="2 3">
    <name type="scientific">Eiseniibacteriota bacterium</name>
    <dbReference type="NCBI Taxonomy" id="2212470"/>
    <lineage>
        <taxon>Bacteria</taxon>
        <taxon>Candidatus Eiseniibacteriota</taxon>
    </lineage>
</organism>
<dbReference type="Gene3D" id="3.40.50.2000">
    <property type="entry name" value="Glycogen Phosphorylase B"/>
    <property type="match status" value="2"/>
</dbReference>
<keyword evidence="2" id="KW-0808">Transferase</keyword>
<dbReference type="GO" id="GO:0016757">
    <property type="term" value="F:glycosyltransferase activity"/>
    <property type="evidence" value="ECO:0007669"/>
    <property type="project" value="TreeGrafter"/>
</dbReference>
<dbReference type="InterPro" id="IPR050194">
    <property type="entry name" value="Glycosyltransferase_grp1"/>
</dbReference>
<protein>
    <submittedName>
        <fullName evidence="2">Glycosyltransferase family 4 protein</fullName>
    </submittedName>
</protein>
<sequence>MARRVPRGPARAGGGSGAVVVAPRPGARGERVKIATLANAAVVHTWRWVEHFRARGHDVRLWSLERGPQQLAAHALPSIRLPGLLRYPLAAPALARGLEAFAPHLVDAHFVPNYGLLAALVGRHPLSVTAWGSDLLRAGHALKRARSRFVLERADLVLADAENLARAARDLGAPAARVHCIPWGVDLTRYDAAAPREPGLLVSARMLEPVYDIGTVLAGVAPVLRARPDARLALAGDGSRRRALEAAAASLLPPGRFQFVGRLDATSLASWLSRAEIYVSASRSDSTSVTLLEAMASGAVPVVTDLEGNREWVDEGAGARLFRVGDAAGLTRALDAVLSDPAWAEEARRRNRRVVEERADRSRNLAEIESLFVGLAGRRR</sequence>
<dbReference type="CDD" id="cd03801">
    <property type="entry name" value="GT4_PimA-like"/>
    <property type="match status" value="1"/>
</dbReference>
<evidence type="ECO:0000313" key="3">
    <source>
        <dbReference type="Proteomes" id="UP000316609"/>
    </source>
</evidence>
<name>A0A538TV42_UNCEI</name>
<proteinExistence type="predicted"/>
<dbReference type="InterPro" id="IPR028098">
    <property type="entry name" value="Glyco_trans_4-like_N"/>
</dbReference>
<accession>A0A538TV42</accession>
<dbReference type="Pfam" id="PF13692">
    <property type="entry name" value="Glyco_trans_1_4"/>
    <property type="match status" value="1"/>
</dbReference>
<evidence type="ECO:0000313" key="2">
    <source>
        <dbReference type="EMBL" id="TMQ67497.1"/>
    </source>
</evidence>
<dbReference type="Proteomes" id="UP000316609">
    <property type="component" value="Unassembled WGS sequence"/>
</dbReference>
<feature type="domain" description="Glycosyltransferase subfamily 4-like N-terminal" evidence="1">
    <location>
        <begin position="42"/>
        <end position="189"/>
    </location>
</feature>